<keyword evidence="5" id="KW-0106">Calcium</keyword>
<evidence type="ECO:0000259" key="11">
    <source>
        <dbReference type="Pfam" id="PF08399"/>
    </source>
</evidence>
<dbReference type="FunFam" id="3.30.450.20:FF:000057">
    <property type="entry name" value="Voltage-dependent calcium channel subunit alpha-2/delta-4"/>
    <property type="match status" value="1"/>
</dbReference>
<dbReference type="InterPro" id="IPR013608">
    <property type="entry name" value="VWA_N"/>
</dbReference>
<evidence type="ECO:0000256" key="10">
    <source>
        <dbReference type="SAM" id="MobiDB-lite"/>
    </source>
</evidence>
<evidence type="ECO:0000256" key="3">
    <source>
        <dbReference type="ARBA" id="ARBA00022723"/>
    </source>
</evidence>
<name>A0A9Q0ND55_9DIPT</name>
<accession>A0A9Q0ND55</accession>
<dbReference type="OrthoDB" id="10054666at2759"/>
<keyword evidence="8" id="KW-1015">Disulfide bond</keyword>
<evidence type="ECO:0000313" key="13">
    <source>
        <dbReference type="EMBL" id="KAJ6647712.1"/>
    </source>
</evidence>
<gene>
    <name evidence="13" type="primary">Cacna2d3_0</name>
    <name evidence="13" type="ORF">Bhyg_02935</name>
</gene>
<dbReference type="Pfam" id="PF08473">
    <property type="entry name" value="VGCC_alpha2"/>
    <property type="match status" value="1"/>
</dbReference>
<sequence>MFTKRRNSFIDNPHVILAACILCYGFLQTAETSKEAEIVSSWAQEFGDELWQLGQKMTKSNEIKMKYKKYNARVEQKTNDTLINSIVDNVGRMLQRKIDAVRCILNKAEDTAETFEFNNDIYKENKNFSYFSSKYSPKNNVNISEELGERLPEIIKQNMSFYEQMLLDRDTHFYNISVNTTHSSVHVPTNIYDRSPDVLETLIWSEALDQVFVKNYQSDPALSWQYFGSDTGIMRHFPAKRWEYHDVDVYDCRKRSWYIETATCSKDMVILLDNSGSMYGFRNFIAQLTIKSILDSLSNNDFINILLYSKEVTNLVPCFNNTLVQATPENIAVFNEKVKELKPEGFANVDKAYIEAFKLLQKYQVTNVREIQWMACLNRGYYSHVQTLDEVQGEVLKYVTVIATPLVLQGKEHPPTWTHAFKDYFSDDDDNDENDDSKPDSKPARLMIAVGVPAFDKKMNNQNGTRKNARLLGVASTDVPVEDINKLTLPYKLGVNGYSFIVSNNGYVLLHPDLRPVEQKQLKPNYNSIDLTEVEQFDDLNPAREPGEQLLKLREQLVNRKEGKMLNVAVKFHYDKMRRISQENYDYHFKPLNNTPFSLGLAIPSGYGKTWIKVGDEVGKNLRLGINMSNFFVGENFKVHPQWVYCKYHYLEGHEFDTPEMELKHFLKKLSDPLWKWSEQYEIEPTYQVDGAPDQPDCDGKTLGDDAYYCNKELMELLIFDAKVTNASYSTWNESKSDKQLIDRFNATLRFVATNSGLTRWQYINGKNETDTEKEFGDFHRYAIDETWYKAAILQHNVDPLSFVYSVPHVGEAENEDDQLKVTASHAIFPRDGGLEAPGLVVGFQFSHSFMYDRFMEITSKVDCDGCLRSCKDDRQDCYVIDNNGYIVLSERENDTGKFFGEVEGAVMESMTEDLEIFKVITVYDLQGLCSNTTDPNKTSEGDMLWNPFKLMLYTFKWILTELVIQWSKLRLLAEGASYETSYDDFENDYTSDGAKIMQKRTLNMEDEAAQSPQKEYETVYYACDEESHLYILQQDLFLRGGNELPSQGKSLRSRPYFFKRIPYSNLLLVVVNAEHQTHYVIKQSSPRKVQYNNTNGEQIDFPCYKLNLNDLPRRRIEECFTEHTDEANHIILYVATTILYVELLKIFQHFENKTAQGPKR</sequence>
<evidence type="ECO:0000256" key="9">
    <source>
        <dbReference type="ARBA" id="ARBA00023180"/>
    </source>
</evidence>
<evidence type="ECO:0000256" key="1">
    <source>
        <dbReference type="ARBA" id="ARBA00004479"/>
    </source>
</evidence>
<evidence type="ECO:0000313" key="14">
    <source>
        <dbReference type="Proteomes" id="UP001151699"/>
    </source>
</evidence>
<evidence type="ECO:0000256" key="2">
    <source>
        <dbReference type="ARBA" id="ARBA00022692"/>
    </source>
</evidence>
<keyword evidence="9" id="KW-0325">Glycoprotein</keyword>
<dbReference type="InterPro" id="IPR051173">
    <property type="entry name" value="Ca_channel_alpha-2/delta"/>
</dbReference>
<dbReference type="GO" id="GO:0046872">
    <property type="term" value="F:metal ion binding"/>
    <property type="evidence" value="ECO:0007669"/>
    <property type="project" value="UniProtKB-KW"/>
</dbReference>
<keyword evidence="4" id="KW-0732">Signal</keyword>
<comment type="caution">
    <text evidence="13">The sequence shown here is derived from an EMBL/GenBank/DDBJ whole genome shotgun (WGS) entry which is preliminary data.</text>
</comment>
<dbReference type="Gene3D" id="3.40.50.410">
    <property type="entry name" value="von Willebrand factor, type A domain"/>
    <property type="match status" value="1"/>
</dbReference>
<keyword evidence="6" id="KW-1133">Transmembrane helix</keyword>
<dbReference type="Proteomes" id="UP001151699">
    <property type="component" value="Chromosome A"/>
</dbReference>
<dbReference type="SUPFAM" id="SSF53300">
    <property type="entry name" value="vWA-like"/>
    <property type="match status" value="1"/>
</dbReference>
<dbReference type="AlphaFoldDB" id="A0A9Q0ND55"/>
<organism evidence="13 14">
    <name type="scientific">Pseudolycoriella hygida</name>
    <dbReference type="NCBI Taxonomy" id="35572"/>
    <lineage>
        <taxon>Eukaryota</taxon>
        <taxon>Metazoa</taxon>
        <taxon>Ecdysozoa</taxon>
        <taxon>Arthropoda</taxon>
        <taxon>Hexapoda</taxon>
        <taxon>Insecta</taxon>
        <taxon>Pterygota</taxon>
        <taxon>Neoptera</taxon>
        <taxon>Endopterygota</taxon>
        <taxon>Diptera</taxon>
        <taxon>Nematocera</taxon>
        <taxon>Sciaroidea</taxon>
        <taxon>Sciaridae</taxon>
        <taxon>Pseudolycoriella</taxon>
    </lineage>
</organism>
<evidence type="ECO:0000256" key="7">
    <source>
        <dbReference type="ARBA" id="ARBA00023136"/>
    </source>
</evidence>
<proteinExistence type="predicted"/>
<keyword evidence="2" id="KW-0812">Transmembrane</keyword>
<evidence type="ECO:0000259" key="12">
    <source>
        <dbReference type="Pfam" id="PF08473"/>
    </source>
</evidence>
<dbReference type="PANTHER" id="PTHR10166:SF31">
    <property type="entry name" value="CA[2+] CHANNEL MUSCLE-SPECIFIC ALPHA2_DELTA SUBUNIT, ISOFORM A"/>
    <property type="match status" value="1"/>
</dbReference>
<dbReference type="GO" id="GO:0005891">
    <property type="term" value="C:voltage-gated calcium channel complex"/>
    <property type="evidence" value="ECO:0007669"/>
    <property type="project" value="TreeGrafter"/>
</dbReference>
<comment type="subcellular location">
    <subcellularLocation>
        <location evidence="1">Membrane</location>
        <topology evidence="1">Single-pass type I membrane protein</topology>
    </subcellularLocation>
</comment>
<dbReference type="InterPro" id="IPR013680">
    <property type="entry name" value="VDCC_a2/dsu"/>
</dbReference>
<evidence type="ECO:0000256" key="8">
    <source>
        <dbReference type="ARBA" id="ARBA00023157"/>
    </source>
</evidence>
<dbReference type="Pfam" id="PF08399">
    <property type="entry name" value="VWA_N"/>
    <property type="match status" value="1"/>
</dbReference>
<reference evidence="13" key="1">
    <citation type="submission" date="2022-07" db="EMBL/GenBank/DDBJ databases">
        <authorList>
            <person name="Trinca V."/>
            <person name="Uliana J.V.C."/>
            <person name="Torres T.T."/>
            <person name="Ward R.J."/>
            <person name="Monesi N."/>
        </authorList>
    </citation>
    <scope>NUCLEOTIDE SEQUENCE</scope>
    <source>
        <strain evidence="13">HSMRA1968</strain>
        <tissue evidence="13">Whole embryos</tissue>
    </source>
</reference>
<dbReference type="GO" id="GO:0005245">
    <property type="term" value="F:voltage-gated calcium channel activity"/>
    <property type="evidence" value="ECO:0007669"/>
    <property type="project" value="TreeGrafter"/>
</dbReference>
<keyword evidence="7" id="KW-0472">Membrane</keyword>
<dbReference type="InterPro" id="IPR036465">
    <property type="entry name" value="vWFA_dom_sf"/>
</dbReference>
<evidence type="ECO:0000256" key="4">
    <source>
        <dbReference type="ARBA" id="ARBA00022729"/>
    </source>
</evidence>
<dbReference type="Gene3D" id="3.30.450.20">
    <property type="entry name" value="PAS domain"/>
    <property type="match status" value="1"/>
</dbReference>
<feature type="domain" description="VWA N-terminal" evidence="11">
    <location>
        <begin position="108"/>
        <end position="242"/>
    </location>
</feature>
<dbReference type="PANTHER" id="PTHR10166">
    <property type="entry name" value="VOLTAGE-DEPENDENT CALCIUM CHANNEL SUBUNIT ALPHA-2/DELTA-RELATED"/>
    <property type="match status" value="1"/>
</dbReference>
<protein>
    <submittedName>
        <fullName evidence="13">Voltage-dependent calcium channel subunit alpha-2/delta-3</fullName>
    </submittedName>
</protein>
<evidence type="ECO:0000256" key="5">
    <source>
        <dbReference type="ARBA" id="ARBA00022837"/>
    </source>
</evidence>
<keyword evidence="14" id="KW-1185">Reference proteome</keyword>
<dbReference type="EMBL" id="WJQU01000001">
    <property type="protein sequence ID" value="KAJ6647712.1"/>
    <property type="molecule type" value="Genomic_DNA"/>
</dbReference>
<feature type="compositionally biased region" description="Acidic residues" evidence="10">
    <location>
        <begin position="426"/>
        <end position="435"/>
    </location>
</feature>
<feature type="domain" description="Voltage-dependent calcium channel alpha-2/delta subunit conserved region" evidence="12">
    <location>
        <begin position="706"/>
        <end position="1078"/>
    </location>
</feature>
<feature type="region of interest" description="Disordered" evidence="10">
    <location>
        <begin position="422"/>
        <end position="442"/>
    </location>
</feature>
<keyword evidence="3" id="KW-0479">Metal-binding</keyword>
<feature type="non-terminal residue" evidence="13">
    <location>
        <position position="1"/>
    </location>
</feature>
<evidence type="ECO:0000256" key="6">
    <source>
        <dbReference type="ARBA" id="ARBA00022989"/>
    </source>
</evidence>